<keyword evidence="4" id="KW-0732">Signal</keyword>
<dbReference type="PROSITE" id="PS51829">
    <property type="entry name" value="P_HOMO_B"/>
    <property type="match status" value="1"/>
</dbReference>
<dbReference type="InterPro" id="IPR002884">
    <property type="entry name" value="P_dom"/>
</dbReference>
<dbReference type="SUPFAM" id="SSF49785">
    <property type="entry name" value="Galactose-binding domain-like"/>
    <property type="match status" value="1"/>
</dbReference>
<dbReference type="InterPro" id="IPR036852">
    <property type="entry name" value="Peptidase_S8/S53_dom_sf"/>
</dbReference>
<dbReference type="GO" id="GO:0000139">
    <property type="term" value="C:Golgi membrane"/>
    <property type="evidence" value="ECO:0007669"/>
    <property type="project" value="TreeGrafter"/>
</dbReference>
<evidence type="ECO:0000256" key="1">
    <source>
        <dbReference type="ARBA" id="ARBA00005325"/>
    </source>
</evidence>
<dbReference type="InterPro" id="IPR022398">
    <property type="entry name" value="Peptidase_S8_His-AS"/>
</dbReference>
<dbReference type="PROSITE" id="PS51892">
    <property type="entry name" value="SUBTILASE"/>
    <property type="match status" value="1"/>
</dbReference>
<feature type="active site" description="Charge relay system" evidence="8 9">
    <location>
        <position position="252"/>
    </location>
</feature>
<dbReference type="Gene3D" id="3.40.50.200">
    <property type="entry name" value="Peptidase S8/S53 domain"/>
    <property type="match status" value="1"/>
</dbReference>
<feature type="active site" description="Charge relay system" evidence="8 9">
    <location>
        <position position="73"/>
    </location>
</feature>
<evidence type="ECO:0000259" key="10">
    <source>
        <dbReference type="PROSITE" id="PS51829"/>
    </source>
</evidence>
<dbReference type="PANTHER" id="PTHR42884">
    <property type="entry name" value="PROPROTEIN CONVERTASE SUBTILISIN/KEXIN-RELATED"/>
    <property type="match status" value="1"/>
</dbReference>
<dbReference type="PROSITE" id="PS00137">
    <property type="entry name" value="SUBTILASE_HIS"/>
    <property type="match status" value="1"/>
</dbReference>
<comment type="caution">
    <text evidence="11">The sequence shown here is derived from an EMBL/GenBank/DDBJ whole genome shotgun (WGS) entry which is preliminary data.</text>
</comment>
<keyword evidence="5 9" id="KW-0378">Hydrolase</keyword>
<keyword evidence="6 9" id="KW-0720">Serine protease</keyword>
<evidence type="ECO:0000313" key="12">
    <source>
        <dbReference type="Proteomes" id="UP000822476"/>
    </source>
</evidence>
<name>A0A8S9YYC4_9TREM</name>
<evidence type="ECO:0000256" key="4">
    <source>
        <dbReference type="ARBA" id="ARBA00022729"/>
    </source>
</evidence>
<dbReference type="OrthoDB" id="300641at2759"/>
<dbReference type="PRINTS" id="PR00723">
    <property type="entry name" value="SUBTILISIN"/>
</dbReference>
<gene>
    <name evidence="11" type="ORF">EG68_04599</name>
</gene>
<proteinExistence type="inferred from homology"/>
<feature type="active site" description="Charge relay system" evidence="8 9">
    <location>
        <position position="31"/>
    </location>
</feature>
<dbReference type="Pfam" id="PF01483">
    <property type="entry name" value="P_proprotein"/>
    <property type="match status" value="1"/>
</dbReference>
<evidence type="ECO:0000256" key="3">
    <source>
        <dbReference type="ARBA" id="ARBA00022685"/>
    </source>
</evidence>
<dbReference type="InterPro" id="IPR008979">
    <property type="entry name" value="Galactose-bd-like_sf"/>
</dbReference>
<comment type="similarity">
    <text evidence="1">Belongs to the peptidase S8 family. Furin subfamily.</text>
</comment>
<evidence type="ECO:0000256" key="2">
    <source>
        <dbReference type="ARBA" id="ARBA00022670"/>
    </source>
</evidence>
<keyword evidence="7" id="KW-0106">Calcium</keyword>
<sequence length="584" mass="63252">RGSELIGYDLNVYPVYALGISGKGVNALILDDALDTEHFDLKDNFNPDISINLNDDKVSLRGPNRVMGEDDRHGTQCAGLLAAVANNDYCSHGVAYKAQIGIVRMLAGLVTDILEATSMAHMSEVVDIYLASWGPKDDGQTMDKPRIHASAALQRSNQKGRRGNGSLFIFASGNGGHLGDHCGADGFIGSPSVIAVTALDNQGIKAIYSESCASIRFAVPVGSPQISLQQEADILPSTSGNNECMLSFVGTSAAAPLAAGCIALLLEIRPELSARDVENILPWSARIPNPTDTEWLVNGAGVLYNPHTGYGLLDCARLVDLGSSWAKLEPPCVASEKVGTAMPESWGRYQDAIPGDKNYRHLKHLNDVHEFQSELRDLVNNGSAGKLLVKRNNSAQFTLMVKAVNDISKSSQIEFSCLVEVVEKVVITVQWKHICRGSMSIWLKSPSGTRVSLLNVRPNDTYAGEGNMQFTSVAHWGELIDGDWVVGVDNDASCENHIINGNQRDDLMGVVVFTELIFVGTSKKESAFKINEELITSLRTTVSHKAAEEGLGHTLSAEEVKSTFDQQRWLTLNRSIELVKVCFA</sequence>
<evidence type="ECO:0000256" key="9">
    <source>
        <dbReference type="PROSITE-ProRule" id="PRU01240"/>
    </source>
</evidence>
<dbReference type="Proteomes" id="UP000822476">
    <property type="component" value="Unassembled WGS sequence"/>
</dbReference>
<dbReference type="Pfam" id="PF00082">
    <property type="entry name" value="Peptidase_S8"/>
    <property type="match status" value="1"/>
</dbReference>
<dbReference type="CDD" id="cd04059">
    <property type="entry name" value="Peptidases_S8_Protein_convertases_Kexins_Furin-like"/>
    <property type="match status" value="1"/>
</dbReference>
<dbReference type="EMBL" id="JTDE01001783">
    <property type="protein sequence ID" value="KAF7258346.1"/>
    <property type="molecule type" value="Genomic_DNA"/>
</dbReference>
<feature type="non-terminal residue" evidence="11">
    <location>
        <position position="584"/>
    </location>
</feature>
<dbReference type="InterPro" id="IPR023828">
    <property type="entry name" value="Peptidase_S8_Ser-AS"/>
</dbReference>
<protein>
    <recommendedName>
        <fullName evidence="10">P/Homo B domain-containing protein</fullName>
    </recommendedName>
</protein>
<evidence type="ECO:0000313" key="11">
    <source>
        <dbReference type="EMBL" id="KAF7258346.1"/>
    </source>
</evidence>
<keyword evidence="12" id="KW-1185">Reference proteome</keyword>
<dbReference type="PANTHER" id="PTHR42884:SF14">
    <property type="entry name" value="NEUROENDOCRINE CONVERTASE 1"/>
    <property type="match status" value="1"/>
</dbReference>
<evidence type="ECO:0000256" key="6">
    <source>
        <dbReference type="ARBA" id="ARBA00022825"/>
    </source>
</evidence>
<dbReference type="PROSITE" id="PS00138">
    <property type="entry name" value="SUBTILASE_SER"/>
    <property type="match status" value="1"/>
</dbReference>
<dbReference type="GO" id="GO:0005802">
    <property type="term" value="C:trans-Golgi network"/>
    <property type="evidence" value="ECO:0007669"/>
    <property type="project" value="TreeGrafter"/>
</dbReference>
<accession>A0A8S9YYC4</accession>
<dbReference type="SUPFAM" id="SSF52743">
    <property type="entry name" value="Subtilisin-like"/>
    <property type="match status" value="1"/>
</dbReference>
<evidence type="ECO:0000256" key="5">
    <source>
        <dbReference type="ARBA" id="ARBA00022801"/>
    </source>
</evidence>
<dbReference type="GO" id="GO:0004252">
    <property type="term" value="F:serine-type endopeptidase activity"/>
    <property type="evidence" value="ECO:0007669"/>
    <property type="project" value="UniProtKB-UniRule"/>
</dbReference>
<keyword evidence="2 9" id="KW-0645">Protease</keyword>
<keyword evidence="3" id="KW-0165">Cleavage on pair of basic residues</keyword>
<dbReference type="InterPro" id="IPR034182">
    <property type="entry name" value="Kexin/furin"/>
</dbReference>
<evidence type="ECO:0000256" key="7">
    <source>
        <dbReference type="ARBA" id="ARBA00022837"/>
    </source>
</evidence>
<dbReference type="AlphaFoldDB" id="A0A8S9YYC4"/>
<dbReference type="GO" id="GO:0016485">
    <property type="term" value="P:protein processing"/>
    <property type="evidence" value="ECO:0007669"/>
    <property type="project" value="TreeGrafter"/>
</dbReference>
<reference evidence="11" key="1">
    <citation type="submission" date="2019-07" db="EMBL/GenBank/DDBJ databases">
        <title>Annotation for the trematode Paragonimus miyazaki's.</title>
        <authorList>
            <person name="Choi Y.-J."/>
        </authorList>
    </citation>
    <scope>NUCLEOTIDE SEQUENCE</scope>
    <source>
        <strain evidence="11">Japan</strain>
    </source>
</reference>
<organism evidence="11 12">
    <name type="scientific">Paragonimus skrjabini miyazakii</name>
    <dbReference type="NCBI Taxonomy" id="59628"/>
    <lineage>
        <taxon>Eukaryota</taxon>
        <taxon>Metazoa</taxon>
        <taxon>Spiralia</taxon>
        <taxon>Lophotrochozoa</taxon>
        <taxon>Platyhelminthes</taxon>
        <taxon>Trematoda</taxon>
        <taxon>Digenea</taxon>
        <taxon>Plagiorchiida</taxon>
        <taxon>Troglotremata</taxon>
        <taxon>Troglotrematidae</taxon>
        <taxon>Paragonimus</taxon>
    </lineage>
</organism>
<dbReference type="Gene3D" id="2.60.120.260">
    <property type="entry name" value="Galactose-binding domain-like"/>
    <property type="match status" value="1"/>
</dbReference>
<evidence type="ECO:0000256" key="8">
    <source>
        <dbReference type="PIRSR" id="PIRSR615500-1"/>
    </source>
</evidence>
<dbReference type="InterPro" id="IPR015500">
    <property type="entry name" value="Peptidase_S8_subtilisin-rel"/>
</dbReference>
<dbReference type="InterPro" id="IPR000209">
    <property type="entry name" value="Peptidase_S8/S53_dom"/>
</dbReference>
<feature type="domain" description="P/Homo B" evidence="10">
    <location>
        <begin position="382"/>
        <end position="524"/>
    </location>
</feature>